<dbReference type="GO" id="GO:0046872">
    <property type="term" value="F:metal ion binding"/>
    <property type="evidence" value="ECO:0007669"/>
    <property type="project" value="InterPro"/>
</dbReference>
<sequence>MIDLTATTDRTRAVAVGIAEDQLDAPTPTGSTVGEMVQHLMGLCVAFRDAAAKVDGPTTSTPPGPVSEPLPDDWRTRVDGLLGELAAAWQDAAAWDGATRAGGVDLPGEVAGLVALDEVLLHGWDLAVATGQPYEPTDAECEAVVPVVSPEPGDPDGSGRGDLFGPVIEVPDDAPAFDRVLGLAGRDPRWTP</sequence>
<feature type="domain" description="Mycothiol-dependent maleylpyruvate isomerase metal-binding" evidence="1">
    <location>
        <begin position="5"/>
        <end position="127"/>
    </location>
</feature>
<dbReference type="SUPFAM" id="SSF109854">
    <property type="entry name" value="DinB/YfiT-like putative metalloenzymes"/>
    <property type="match status" value="1"/>
</dbReference>
<accession>A0A6J4NXT1</accession>
<organism evidence="2">
    <name type="scientific">uncultured Nocardioides sp</name>
    <dbReference type="NCBI Taxonomy" id="198441"/>
    <lineage>
        <taxon>Bacteria</taxon>
        <taxon>Bacillati</taxon>
        <taxon>Actinomycetota</taxon>
        <taxon>Actinomycetes</taxon>
        <taxon>Propionibacteriales</taxon>
        <taxon>Nocardioidaceae</taxon>
        <taxon>Nocardioides</taxon>
        <taxon>environmental samples</taxon>
    </lineage>
</organism>
<protein>
    <recommendedName>
        <fullName evidence="1">Mycothiol-dependent maleylpyruvate isomerase metal-binding domain-containing protein</fullName>
    </recommendedName>
</protein>
<dbReference type="Gene3D" id="1.20.120.450">
    <property type="entry name" value="dinb family like domain"/>
    <property type="match status" value="1"/>
</dbReference>
<proteinExistence type="predicted"/>
<evidence type="ECO:0000313" key="2">
    <source>
        <dbReference type="EMBL" id="CAA9398365.1"/>
    </source>
</evidence>
<dbReference type="InterPro" id="IPR017520">
    <property type="entry name" value="CHP03086"/>
</dbReference>
<dbReference type="NCBIfam" id="TIGR03086">
    <property type="entry name" value="TIGR03086 family metal-binding protein"/>
    <property type="match status" value="1"/>
</dbReference>
<dbReference type="InterPro" id="IPR024344">
    <property type="entry name" value="MDMPI_metal-binding"/>
</dbReference>
<dbReference type="AlphaFoldDB" id="A0A6J4NXT1"/>
<dbReference type="RefSeq" id="WP_295658907.1">
    <property type="nucleotide sequence ID" value="NZ_CADCUP010000135.1"/>
</dbReference>
<name>A0A6J4NXT1_9ACTN</name>
<gene>
    <name evidence="2" type="ORF">AVDCRST_MAG06-2030</name>
</gene>
<dbReference type="EMBL" id="CADCUP010000135">
    <property type="protein sequence ID" value="CAA9398365.1"/>
    <property type="molecule type" value="Genomic_DNA"/>
</dbReference>
<dbReference type="Pfam" id="PF11716">
    <property type="entry name" value="MDMPI_N"/>
    <property type="match status" value="1"/>
</dbReference>
<evidence type="ECO:0000259" key="1">
    <source>
        <dbReference type="Pfam" id="PF11716"/>
    </source>
</evidence>
<reference evidence="2" key="1">
    <citation type="submission" date="2020-02" db="EMBL/GenBank/DDBJ databases">
        <authorList>
            <person name="Meier V. D."/>
        </authorList>
    </citation>
    <scope>NUCLEOTIDE SEQUENCE</scope>
    <source>
        <strain evidence="2">AVDCRST_MAG06</strain>
    </source>
</reference>
<dbReference type="InterPro" id="IPR034660">
    <property type="entry name" value="DinB/YfiT-like"/>
</dbReference>